<dbReference type="EMBL" id="JAXCEH010000010">
    <property type="protein sequence ID" value="MFA1555518.1"/>
    <property type="molecule type" value="Genomic_DNA"/>
</dbReference>
<sequence>MAHAEAPGASGSLGGASRRSGRARALSLGSVPPPALILLGIVSVQVGAGLAKHLFERLPPTTVVSIRLLASALVLGFLARKALRTVLRDHSWTSLAVVAGYGVSLAGMNFAFYQSLSRIPLGVAVTIEFLGPLSVAIAGSRRPRDVLWVLLAGGGVVMLARGGGDADLLGIAFALLAAVGWASYILLAAATGQRIPGSTGLALASIIGTLVVLPGGIATGVAAGGGALLDPALLVIGLGVGLLSSVIPYSLELETLRRVPARVFGILMSLEPAVAALVGVVVLGEILTGRQWVAIGCVIVACAGATRGGQDPPAAPEA</sequence>
<feature type="domain" description="EamA" evidence="3">
    <location>
        <begin position="36"/>
        <end position="140"/>
    </location>
</feature>
<comment type="similarity">
    <text evidence="1">Belongs to the EamA transporter family.</text>
</comment>
<proteinExistence type="inferred from homology"/>
<dbReference type="PANTHER" id="PTHR22911">
    <property type="entry name" value="ACYL-MALONYL CONDENSING ENZYME-RELATED"/>
    <property type="match status" value="1"/>
</dbReference>
<feature type="domain" description="EamA" evidence="3">
    <location>
        <begin position="169"/>
        <end position="304"/>
    </location>
</feature>
<keyword evidence="2" id="KW-1133">Transmembrane helix</keyword>
<feature type="transmembrane region" description="Helical" evidence="2">
    <location>
        <begin position="168"/>
        <end position="189"/>
    </location>
</feature>
<feature type="transmembrane region" description="Helical" evidence="2">
    <location>
        <begin position="25"/>
        <end position="46"/>
    </location>
</feature>
<dbReference type="InterPro" id="IPR000620">
    <property type="entry name" value="EamA_dom"/>
</dbReference>
<comment type="caution">
    <text evidence="4">The sequence shown here is derived from an EMBL/GenBank/DDBJ whole genome shotgun (WGS) entry which is preliminary data.</text>
</comment>
<name>A0ABV4QY15_9ACTN</name>
<accession>A0ABV4QY15</accession>
<protein>
    <submittedName>
        <fullName evidence="4">EamA family transporter</fullName>
    </submittedName>
</protein>
<reference evidence="4 5" key="1">
    <citation type="submission" date="2023-11" db="EMBL/GenBank/DDBJ databases">
        <title>Actinomadura monticuli sp. nov., isolated from volcanic ash.</title>
        <authorList>
            <person name="Lee S.D."/>
            <person name="Yang H."/>
            <person name="Kim I.S."/>
        </authorList>
    </citation>
    <scope>NUCLEOTIDE SEQUENCE [LARGE SCALE GENOMIC DNA]</scope>
    <source>
        <strain evidence="4 5">DSM 45346</strain>
    </source>
</reference>
<dbReference type="InterPro" id="IPR037185">
    <property type="entry name" value="EmrE-like"/>
</dbReference>
<evidence type="ECO:0000259" key="3">
    <source>
        <dbReference type="Pfam" id="PF00892"/>
    </source>
</evidence>
<dbReference type="RefSeq" id="WP_371942234.1">
    <property type="nucleotide sequence ID" value="NZ_JAXCEH010000010.1"/>
</dbReference>
<evidence type="ECO:0000256" key="1">
    <source>
        <dbReference type="ARBA" id="ARBA00007362"/>
    </source>
</evidence>
<keyword evidence="5" id="KW-1185">Reference proteome</keyword>
<feature type="transmembrane region" description="Helical" evidence="2">
    <location>
        <begin position="232"/>
        <end position="251"/>
    </location>
</feature>
<feature type="transmembrane region" description="Helical" evidence="2">
    <location>
        <begin position="119"/>
        <end position="139"/>
    </location>
</feature>
<gene>
    <name evidence="4" type="ORF">SM436_17655</name>
</gene>
<dbReference type="Pfam" id="PF00892">
    <property type="entry name" value="EamA"/>
    <property type="match status" value="2"/>
</dbReference>
<dbReference type="SUPFAM" id="SSF103481">
    <property type="entry name" value="Multidrug resistance efflux transporter EmrE"/>
    <property type="match status" value="2"/>
</dbReference>
<dbReference type="Proteomes" id="UP001569904">
    <property type="component" value="Unassembled WGS sequence"/>
</dbReference>
<feature type="transmembrane region" description="Helical" evidence="2">
    <location>
        <begin position="146"/>
        <end position="162"/>
    </location>
</feature>
<dbReference type="PANTHER" id="PTHR22911:SF37">
    <property type="entry name" value="THREONINE_HOMOSERINE EXPORTER RHTA"/>
    <property type="match status" value="1"/>
</dbReference>
<organism evidence="4 5">
    <name type="scientific">Actinomadura chokoriensis</name>
    <dbReference type="NCBI Taxonomy" id="454156"/>
    <lineage>
        <taxon>Bacteria</taxon>
        <taxon>Bacillati</taxon>
        <taxon>Actinomycetota</taxon>
        <taxon>Actinomycetes</taxon>
        <taxon>Streptosporangiales</taxon>
        <taxon>Thermomonosporaceae</taxon>
        <taxon>Actinomadura</taxon>
    </lineage>
</organism>
<keyword evidence="2" id="KW-0812">Transmembrane</keyword>
<feature type="transmembrane region" description="Helical" evidence="2">
    <location>
        <begin position="91"/>
        <end position="113"/>
    </location>
</feature>
<keyword evidence="2" id="KW-0472">Membrane</keyword>
<evidence type="ECO:0000313" key="5">
    <source>
        <dbReference type="Proteomes" id="UP001569904"/>
    </source>
</evidence>
<feature type="transmembrane region" description="Helical" evidence="2">
    <location>
        <begin position="263"/>
        <end position="283"/>
    </location>
</feature>
<evidence type="ECO:0000256" key="2">
    <source>
        <dbReference type="SAM" id="Phobius"/>
    </source>
</evidence>
<feature type="transmembrane region" description="Helical" evidence="2">
    <location>
        <begin position="58"/>
        <end position="79"/>
    </location>
</feature>
<evidence type="ECO:0000313" key="4">
    <source>
        <dbReference type="EMBL" id="MFA1555518.1"/>
    </source>
</evidence>
<feature type="transmembrane region" description="Helical" evidence="2">
    <location>
        <begin position="201"/>
        <end position="226"/>
    </location>
</feature>